<evidence type="ECO:0008006" key="3">
    <source>
        <dbReference type="Google" id="ProtNLM"/>
    </source>
</evidence>
<sequence>RKFNFSKYIFNSLVRNVDNSSKFYISPALTQKVFANMRRVRKGFLGVKIPLFEGMIVLQENVVEGIADEQVQDEVVVTTAPEDVTATFEEDIQAHIIPSPAPPTSPPLLQDIPSTSHVPSPPLQSPTPAQPQGADYPMSLLKEALDAYAALTRRVEHLEHDKVAQNLKITKLKTRVKKLKRANKVKPLKLRRTGTG</sequence>
<evidence type="ECO:0000313" key="2">
    <source>
        <dbReference type="EMBL" id="GFD05167.1"/>
    </source>
</evidence>
<dbReference type="EMBL" id="BKCJ011216442">
    <property type="protein sequence ID" value="GFD05167.1"/>
    <property type="molecule type" value="Genomic_DNA"/>
</dbReference>
<evidence type="ECO:0000256" key="1">
    <source>
        <dbReference type="SAM" id="MobiDB-lite"/>
    </source>
</evidence>
<dbReference type="AlphaFoldDB" id="A0A699T4M4"/>
<feature type="compositionally biased region" description="Pro residues" evidence="1">
    <location>
        <begin position="119"/>
        <end position="129"/>
    </location>
</feature>
<name>A0A699T4M4_TANCI</name>
<feature type="non-terminal residue" evidence="2">
    <location>
        <position position="1"/>
    </location>
</feature>
<reference evidence="2" key="1">
    <citation type="journal article" date="2019" name="Sci. Rep.">
        <title>Draft genome of Tanacetum cinerariifolium, the natural source of mosquito coil.</title>
        <authorList>
            <person name="Yamashiro T."/>
            <person name="Shiraishi A."/>
            <person name="Satake H."/>
            <person name="Nakayama K."/>
        </authorList>
    </citation>
    <scope>NUCLEOTIDE SEQUENCE</scope>
</reference>
<organism evidence="2">
    <name type="scientific">Tanacetum cinerariifolium</name>
    <name type="common">Dalmatian daisy</name>
    <name type="synonym">Chrysanthemum cinerariifolium</name>
    <dbReference type="NCBI Taxonomy" id="118510"/>
    <lineage>
        <taxon>Eukaryota</taxon>
        <taxon>Viridiplantae</taxon>
        <taxon>Streptophyta</taxon>
        <taxon>Embryophyta</taxon>
        <taxon>Tracheophyta</taxon>
        <taxon>Spermatophyta</taxon>
        <taxon>Magnoliopsida</taxon>
        <taxon>eudicotyledons</taxon>
        <taxon>Gunneridae</taxon>
        <taxon>Pentapetalae</taxon>
        <taxon>asterids</taxon>
        <taxon>campanulids</taxon>
        <taxon>Asterales</taxon>
        <taxon>Asteraceae</taxon>
        <taxon>Asteroideae</taxon>
        <taxon>Anthemideae</taxon>
        <taxon>Anthemidinae</taxon>
        <taxon>Tanacetum</taxon>
    </lineage>
</organism>
<protein>
    <recommendedName>
        <fullName evidence="3">Synaptobrevin, longin-like domain protein</fullName>
    </recommendedName>
</protein>
<feature type="region of interest" description="Disordered" evidence="1">
    <location>
        <begin position="96"/>
        <end position="135"/>
    </location>
</feature>
<proteinExistence type="predicted"/>
<feature type="non-terminal residue" evidence="2">
    <location>
        <position position="196"/>
    </location>
</feature>
<accession>A0A699T4M4</accession>
<gene>
    <name evidence="2" type="ORF">Tci_877136</name>
</gene>
<comment type="caution">
    <text evidence="2">The sequence shown here is derived from an EMBL/GenBank/DDBJ whole genome shotgun (WGS) entry which is preliminary data.</text>
</comment>